<comment type="caution">
    <text evidence="3">The sequence shown here is derived from an EMBL/GenBank/DDBJ whole genome shotgun (WGS) entry which is preliminary data.</text>
</comment>
<dbReference type="Proteomes" id="UP000562238">
    <property type="component" value="Unassembled WGS sequence"/>
</dbReference>
<accession>A0A7L4AGY1</accession>
<evidence type="ECO:0000313" key="3">
    <source>
        <dbReference type="EMBL" id="NXW24579.1"/>
    </source>
</evidence>
<feature type="non-terminal residue" evidence="3">
    <location>
        <position position="1"/>
    </location>
</feature>
<organism evidence="3 4">
    <name type="scientific">Circaetus pectoralis</name>
    <name type="common">black-chested snake-eagle</name>
    <dbReference type="NCBI Taxonomy" id="321084"/>
    <lineage>
        <taxon>Eukaryota</taxon>
        <taxon>Metazoa</taxon>
        <taxon>Chordata</taxon>
        <taxon>Craniata</taxon>
        <taxon>Vertebrata</taxon>
        <taxon>Euteleostomi</taxon>
        <taxon>Archelosauria</taxon>
        <taxon>Archosauria</taxon>
        <taxon>Dinosauria</taxon>
        <taxon>Saurischia</taxon>
        <taxon>Theropoda</taxon>
        <taxon>Coelurosauria</taxon>
        <taxon>Aves</taxon>
        <taxon>Neognathae</taxon>
        <taxon>Neoaves</taxon>
        <taxon>Telluraves</taxon>
        <taxon>Accipitrimorphae</taxon>
        <taxon>Accipitriformes</taxon>
        <taxon>Accipitridae</taxon>
        <taxon>Accipitrinae</taxon>
        <taxon>Circaetus</taxon>
    </lineage>
</organism>
<feature type="compositionally biased region" description="Basic and acidic residues" evidence="2">
    <location>
        <begin position="164"/>
        <end position="173"/>
    </location>
</feature>
<keyword evidence="1" id="KW-0175">Coiled coil</keyword>
<dbReference type="GO" id="GO:0007283">
    <property type="term" value="P:spermatogenesis"/>
    <property type="evidence" value="ECO:0007669"/>
    <property type="project" value="TreeGrafter"/>
</dbReference>
<dbReference type="GO" id="GO:0048477">
    <property type="term" value="P:oogenesis"/>
    <property type="evidence" value="ECO:0007669"/>
    <property type="project" value="TreeGrafter"/>
</dbReference>
<evidence type="ECO:0000256" key="1">
    <source>
        <dbReference type="SAM" id="Coils"/>
    </source>
</evidence>
<proteinExistence type="predicted"/>
<dbReference type="PANTHER" id="PTHR35449">
    <property type="entry name" value="PROTEIN SIX6OS1"/>
    <property type="match status" value="1"/>
</dbReference>
<dbReference type="PANTHER" id="PTHR35449:SF1">
    <property type="entry name" value="PROTEIN SIX6OS1"/>
    <property type="match status" value="1"/>
</dbReference>
<dbReference type="GO" id="GO:0007129">
    <property type="term" value="P:homologous chromosome pairing at meiosis"/>
    <property type="evidence" value="ECO:0007669"/>
    <property type="project" value="TreeGrafter"/>
</dbReference>
<name>A0A7L4AGY1_9AVES</name>
<feature type="region of interest" description="Disordered" evidence="2">
    <location>
        <begin position="159"/>
        <end position="191"/>
    </location>
</feature>
<evidence type="ECO:0000313" key="4">
    <source>
        <dbReference type="Proteomes" id="UP000562238"/>
    </source>
</evidence>
<gene>
    <name evidence="3" type="primary">Six6os1_1</name>
    <name evidence="3" type="ORF">CIRPEC_R15517</name>
</gene>
<dbReference type="AlphaFoldDB" id="A0A7L4AGY1"/>
<feature type="coiled-coil region" evidence="1">
    <location>
        <begin position="14"/>
        <end position="41"/>
    </location>
</feature>
<dbReference type="Pfam" id="PF15676">
    <property type="entry name" value="S6OS1"/>
    <property type="match status" value="2"/>
</dbReference>
<feature type="non-terminal residue" evidence="3">
    <location>
        <position position="191"/>
    </location>
</feature>
<dbReference type="GO" id="GO:0010705">
    <property type="term" value="P:meiotic DNA double-strand break processing involved in reciprocal meiotic recombination"/>
    <property type="evidence" value="ECO:0007669"/>
    <property type="project" value="TreeGrafter"/>
</dbReference>
<feature type="compositionally biased region" description="Low complexity" evidence="2">
    <location>
        <begin position="176"/>
        <end position="191"/>
    </location>
</feature>
<keyword evidence="4" id="KW-1185">Reference proteome</keyword>
<dbReference type="GO" id="GO:0000801">
    <property type="term" value="C:central element"/>
    <property type="evidence" value="ECO:0007669"/>
    <property type="project" value="TreeGrafter"/>
</dbReference>
<dbReference type="EMBL" id="VZZV01001207">
    <property type="protein sequence ID" value="NXW24579.1"/>
    <property type="molecule type" value="Genomic_DNA"/>
</dbReference>
<evidence type="ECO:0000256" key="2">
    <source>
        <dbReference type="SAM" id="MobiDB-lite"/>
    </source>
</evidence>
<sequence length="191" mass="22134">LKQHREKYAETGLAQEYYKKKKELEEIRNRVLKQSEKYKLKEDACVDIMGTTTIDAFTVELSGSALHIETIIFQFYSIFICSLSFKTFEETTEDENNSKVIEGKNQKSLEKPKEFKERVFQESKHPSLLNEKHQVYKPLHVPCIPQKLVQSVQSIRFSMQQTETGREEREKPVEFSVATSSSSSLAENSSQ</sequence>
<reference evidence="3 4" key="1">
    <citation type="submission" date="2019-09" db="EMBL/GenBank/DDBJ databases">
        <title>Bird 10,000 Genomes (B10K) Project - Family phase.</title>
        <authorList>
            <person name="Zhang G."/>
        </authorList>
    </citation>
    <scope>NUCLEOTIDE SEQUENCE [LARGE SCALE GENOMIC DNA]</scope>
    <source>
        <strain evidence="3">B10K-DU-010-60</strain>
        <tissue evidence="3">Muscle</tissue>
    </source>
</reference>
<dbReference type="InterPro" id="IPR031380">
    <property type="entry name" value="SIX6OS1"/>
</dbReference>
<protein>
    <submittedName>
        <fullName evidence="3">S6OS1 protein</fullName>
    </submittedName>
</protein>